<dbReference type="Proteomes" id="UP001517247">
    <property type="component" value="Unassembled WGS sequence"/>
</dbReference>
<dbReference type="InterPro" id="IPR058532">
    <property type="entry name" value="YjbR/MT2646/Rv2570-like"/>
</dbReference>
<proteinExistence type="predicted"/>
<dbReference type="RefSeq" id="WP_138723414.1">
    <property type="nucleotide sequence ID" value="NZ_SSHJ02000007.1"/>
</dbReference>
<dbReference type="Gene3D" id="3.90.1150.30">
    <property type="match status" value="1"/>
</dbReference>
<name>A0ABW9J8S5_9SPHI</name>
<dbReference type="EMBL" id="SSHJ02000007">
    <property type="protein sequence ID" value="MFN0256297.1"/>
    <property type="molecule type" value="Genomic_DNA"/>
</dbReference>
<accession>A0ABW9J8S5</accession>
<sequence length="118" mass="14124">MKDKTILALTFIRNIVAELPGTEEKICFDTPAFYTNKNIFARLKEDEGDLVIYTEERDKWMEQYPDIFTITPHYIKYKYMLINLDRVDPQDLKILLIIAWKQRTSKTLLKKYLLTNED</sequence>
<keyword evidence="2" id="KW-1185">Reference proteome</keyword>
<reference evidence="1 2" key="1">
    <citation type="submission" date="2024-12" db="EMBL/GenBank/DDBJ databases">
        <authorList>
            <person name="Hu S."/>
        </authorList>
    </citation>
    <scope>NUCLEOTIDE SEQUENCE [LARGE SCALE GENOMIC DNA]</scope>
    <source>
        <strain evidence="1 2">THG-T11</strain>
    </source>
</reference>
<keyword evidence="1" id="KW-0238">DNA-binding</keyword>
<protein>
    <submittedName>
        <fullName evidence="1">MmcQ/YjbR family DNA-binding protein</fullName>
    </submittedName>
</protein>
<evidence type="ECO:0000313" key="1">
    <source>
        <dbReference type="EMBL" id="MFN0256297.1"/>
    </source>
</evidence>
<organism evidence="1 2">
    <name type="scientific">Pedobacter ureilyticus</name>
    <dbReference type="NCBI Taxonomy" id="1393051"/>
    <lineage>
        <taxon>Bacteria</taxon>
        <taxon>Pseudomonadati</taxon>
        <taxon>Bacteroidota</taxon>
        <taxon>Sphingobacteriia</taxon>
        <taxon>Sphingobacteriales</taxon>
        <taxon>Sphingobacteriaceae</taxon>
        <taxon>Pedobacter</taxon>
    </lineage>
</organism>
<comment type="caution">
    <text evidence="1">The sequence shown here is derived from an EMBL/GenBank/DDBJ whole genome shotgun (WGS) entry which is preliminary data.</text>
</comment>
<gene>
    <name evidence="1" type="ORF">E6A44_011980</name>
</gene>
<evidence type="ECO:0000313" key="2">
    <source>
        <dbReference type="Proteomes" id="UP001517247"/>
    </source>
</evidence>
<dbReference type="SUPFAM" id="SSF142906">
    <property type="entry name" value="YjbR-like"/>
    <property type="match status" value="1"/>
</dbReference>
<dbReference type="Pfam" id="PF04237">
    <property type="entry name" value="YjbR"/>
    <property type="match status" value="1"/>
</dbReference>
<dbReference type="InterPro" id="IPR038056">
    <property type="entry name" value="YjbR-like_sf"/>
</dbReference>
<dbReference type="GO" id="GO:0003677">
    <property type="term" value="F:DNA binding"/>
    <property type="evidence" value="ECO:0007669"/>
    <property type="project" value="UniProtKB-KW"/>
</dbReference>